<sequence>MEQEGEGIEVELSRTVEEGSEPNNLKPSLIVKEREGGPSGLDIENEISM</sequence>
<evidence type="ECO:0000256" key="1">
    <source>
        <dbReference type="SAM" id="MobiDB-lite"/>
    </source>
</evidence>
<proteinExistence type="predicted"/>
<name>A0AAP0EA05_9MAGN</name>
<dbReference type="EMBL" id="JBBNAF010000013">
    <property type="protein sequence ID" value="KAK9087768.1"/>
    <property type="molecule type" value="Genomic_DNA"/>
</dbReference>
<evidence type="ECO:0000313" key="2">
    <source>
        <dbReference type="EMBL" id="KAK9087768.1"/>
    </source>
</evidence>
<feature type="region of interest" description="Disordered" evidence="1">
    <location>
        <begin position="1"/>
        <end position="49"/>
    </location>
</feature>
<dbReference type="Proteomes" id="UP001420932">
    <property type="component" value="Unassembled WGS sequence"/>
</dbReference>
<protein>
    <submittedName>
        <fullName evidence="2">Uncharacterized protein</fullName>
    </submittedName>
</protein>
<evidence type="ECO:0000313" key="3">
    <source>
        <dbReference type="Proteomes" id="UP001420932"/>
    </source>
</evidence>
<keyword evidence="3" id="KW-1185">Reference proteome</keyword>
<accession>A0AAP0EA05</accession>
<dbReference type="AlphaFoldDB" id="A0AAP0EA05"/>
<reference evidence="2 3" key="1">
    <citation type="submission" date="2024-01" db="EMBL/GenBank/DDBJ databases">
        <title>Genome assemblies of Stephania.</title>
        <authorList>
            <person name="Yang L."/>
        </authorList>
    </citation>
    <scope>NUCLEOTIDE SEQUENCE [LARGE SCALE GENOMIC DNA]</scope>
    <source>
        <strain evidence="2">YNDBR</strain>
        <tissue evidence="2">Leaf</tissue>
    </source>
</reference>
<organism evidence="2 3">
    <name type="scientific">Stephania yunnanensis</name>
    <dbReference type="NCBI Taxonomy" id="152371"/>
    <lineage>
        <taxon>Eukaryota</taxon>
        <taxon>Viridiplantae</taxon>
        <taxon>Streptophyta</taxon>
        <taxon>Embryophyta</taxon>
        <taxon>Tracheophyta</taxon>
        <taxon>Spermatophyta</taxon>
        <taxon>Magnoliopsida</taxon>
        <taxon>Ranunculales</taxon>
        <taxon>Menispermaceae</taxon>
        <taxon>Menispermoideae</taxon>
        <taxon>Cissampelideae</taxon>
        <taxon>Stephania</taxon>
    </lineage>
</organism>
<comment type="caution">
    <text evidence="2">The sequence shown here is derived from an EMBL/GenBank/DDBJ whole genome shotgun (WGS) entry which is preliminary data.</text>
</comment>
<gene>
    <name evidence="2" type="ORF">Syun_030162</name>
</gene>